<dbReference type="InterPro" id="IPR002885">
    <property type="entry name" value="PPR_rpt"/>
</dbReference>
<keyword evidence="2" id="KW-0677">Repeat</keyword>
<comment type="caution">
    <text evidence="5">The sequence shown here is derived from an EMBL/GenBank/DDBJ whole genome shotgun (WGS) entry which is preliminary data.</text>
</comment>
<dbReference type="GO" id="GO:0003723">
    <property type="term" value="F:RNA binding"/>
    <property type="evidence" value="ECO:0007669"/>
    <property type="project" value="InterPro"/>
</dbReference>
<feature type="repeat" description="PPR" evidence="3">
    <location>
        <begin position="402"/>
        <end position="436"/>
    </location>
</feature>
<dbReference type="FunFam" id="1.25.40.10:FF:000366">
    <property type="entry name" value="Pentatricopeptide (PPR) repeat-containing protein"/>
    <property type="match status" value="1"/>
</dbReference>
<dbReference type="InterPro" id="IPR046848">
    <property type="entry name" value="E_motif"/>
</dbReference>
<evidence type="ECO:0000259" key="4">
    <source>
        <dbReference type="Pfam" id="PF14432"/>
    </source>
</evidence>
<reference evidence="5 6" key="1">
    <citation type="journal article" date="2019" name="Genome Biol. Evol.">
        <title>The Rhododendron genome and chromosomal organization provide insight into shared whole-genome duplications across the heath family (Ericaceae).</title>
        <authorList>
            <person name="Soza V.L."/>
            <person name="Lindsley D."/>
            <person name="Waalkes A."/>
            <person name="Ramage E."/>
            <person name="Patwardhan R.P."/>
            <person name="Burton J.N."/>
            <person name="Adey A."/>
            <person name="Kumar A."/>
            <person name="Qiu R."/>
            <person name="Shendure J."/>
            <person name="Hall B."/>
        </authorList>
    </citation>
    <scope>NUCLEOTIDE SEQUENCE [LARGE SCALE GENOMIC DNA]</scope>
    <source>
        <strain evidence="5">RSF 1966-606</strain>
    </source>
</reference>
<dbReference type="EMBL" id="QEFC01000545">
    <property type="protein sequence ID" value="KAE9464079.1"/>
    <property type="molecule type" value="Genomic_DNA"/>
</dbReference>
<dbReference type="Pfam" id="PF14432">
    <property type="entry name" value="DYW_deaminase"/>
    <property type="match status" value="1"/>
</dbReference>
<dbReference type="Pfam" id="PF01535">
    <property type="entry name" value="PPR"/>
    <property type="match status" value="5"/>
</dbReference>
<evidence type="ECO:0000313" key="6">
    <source>
        <dbReference type="Proteomes" id="UP000428333"/>
    </source>
</evidence>
<dbReference type="PANTHER" id="PTHR47926:SF517">
    <property type="entry name" value="TETRATRICOPEPTIDE REPEAT-LIKE SUPERFAMILY PROTEIN"/>
    <property type="match status" value="1"/>
</dbReference>
<evidence type="ECO:0000313" key="5">
    <source>
        <dbReference type="EMBL" id="KAE9464079.1"/>
    </source>
</evidence>
<dbReference type="InterPro" id="IPR011990">
    <property type="entry name" value="TPR-like_helical_dom_sf"/>
</dbReference>
<feature type="repeat" description="PPR" evidence="3">
    <location>
        <begin position="200"/>
        <end position="234"/>
    </location>
</feature>
<evidence type="ECO:0000256" key="2">
    <source>
        <dbReference type="ARBA" id="ARBA00022737"/>
    </source>
</evidence>
<dbReference type="InterPro" id="IPR046960">
    <property type="entry name" value="PPR_At4g14850-like_plant"/>
</dbReference>
<comment type="similarity">
    <text evidence="1">Belongs to the PPR family. PCMP-H subfamily.</text>
</comment>
<feature type="repeat" description="PPR" evidence="3">
    <location>
        <begin position="98"/>
        <end position="132"/>
    </location>
</feature>
<sequence>MYKLLRFQELNLLRFLHIKQCQYFHSSHNSLGNSPRIYKLNRHLNGLWKSGQIDEARRVFDGMSDRDEFTWNTMVAAYAHSGRLAKAKQLFDEAPKKCSITWSSLISGFCRYGCESEGFHLFWQMQYEGHELSQFALGSILRVCSSKALLSRGEQLHALVIKTRFDSNAFVNTGLVDMYAKCDSIVEAEMIFDEMTERKSHVLWTAMITGYSHNNDGIRAIRCFRDMRAEGVEPNQYTFPCLLTACATVSARGFGGQVHGCIVRLGFEANVYVGSALVDMYAKCGDLYNARRALESVEGNDVVSWNSMVVGCVRQGLEEEALLLFKKMHAKDMDIDDFTYPSVLNSCASMKVMESAKSVHCLIVKTGYEAYKLVSNALVDVYAKGRELGSAFQVFNSMIYRDVVSWTSLVTGYAYNGSYEEALKLFCQLRSAGVDPDQIVIASVLSACAELTVLEFGQQVHTNFVKFGFRSTLSVDNSLLSMYAKCGCIKDAKKVFDLMKIRDVITWTALIIGYAKNGKGKYSLALYDDMIASGIKPDFITFIGLLFACSHAGFVEQGRQYFQSMEKVYGIKAGPDHYACMIDLLGRSGKMNEAKELLNQMSVEPDSTVWKALLSACRVHKDIELAERAANALFELEPQNAMPYVMLSNIYSAAGFWENTAKIRRLMKLRGISKEPGCSWMEMNSKVHKFMSEDRSHSKTDQIYSKIDEIMVLIKEAGYVPDMNFALHDVDEEGKELGLAYHCEKLAVAFGLLFVPQGAPIRIFKNLRVCGDCHAAMKFISKVFRRHIILRDSNCFHHFREGTCSCGDYW</sequence>
<dbReference type="GO" id="GO:0009451">
    <property type="term" value="P:RNA modification"/>
    <property type="evidence" value="ECO:0007669"/>
    <property type="project" value="InterPro"/>
</dbReference>
<dbReference type="InterPro" id="IPR032867">
    <property type="entry name" value="DYW_dom"/>
</dbReference>
<dbReference type="OrthoDB" id="185373at2759"/>
<dbReference type="GO" id="GO:0008270">
    <property type="term" value="F:zinc ion binding"/>
    <property type="evidence" value="ECO:0007669"/>
    <property type="project" value="InterPro"/>
</dbReference>
<feature type="repeat" description="PPR" evidence="3">
    <location>
        <begin position="301"/>
        <end position="335"/>
    </location>
</feature>
<dbReference type="AlphaFoldDB" id="A0A6A4M9S4"/>
<dbReference type="Proteomes" id="UP000428333">
    <property type="component" value="Linkage Group LG03"/>
</dbReference>
<keyword evidence="6" id="KW-1185">Reference proteome</keyword>
<name>A0A6A4M9S4_9ERIC</name>
<evidence type="ECO:0000256" key="3">
    <source>
        <dbReference type="PROSITE-ProRule" id="PRU00708"/>
    </source>
</evidence>
<feature type="domain" description="DYW" evidence="4">
    <location>
        <begin position="718"/>
        <end position="810"/>
    </location>
</feature>
<dbReference type="PANTHER" id="PTHR47926">
    <property type="entry name" value="PENTATRICOPEPTIDE REPEAT-CONTAINING PROTEIN"/>
    <property type="match status" value="1"/>
</dbReference>
<feature type="repeat" description="PPR" evidence="3">
    <location>
        <begin position="503"/>
        <end position="537"/>
    </location>
</feature>
<dbReference type="FunFam" id="1.25.40.10:FF:000073">
    <property type="entry name" value="Pentatricopeptide repeat-containing protein chloroplastic"/>
    <property type="match status" value="1"/>
</dbReference>
<dbReference type="NCBIfam" id="TIGR00756">
    <property type="entry name" value="PPR"/>
    <property type="match status" value="7"/>
</dbReference>
<organism evidence="5 6">
    <name type="scientific">Rhododendron williamsianum</name>
    <dbReference type="NCBI Taxonomy" id="262921"/>
    <lineage>
        <taxon>Eukaryota</taxon>
        <taxon>Viridiplantae</taxon>
        <taxon>Streptophyta</taxon>
        <taxon>Embryophyta</taxon>
        <taxon>Tracheophyta</taxon>
        <taxon>Spermatophyta</taxon>
        <taxon>Magnoliopsida</taxon>
        <taxon>eudicotyledons</taxon>
        <taxon>Gunneridae</taxon>
        <taxon>Pentapetalae</taxon>
        <taxon>asterids</taxon>
        <taxon>Ericales</taxon>
        <taxon>Ericaceae</taxon>
        <taxon>Ericoideae</taxon>
        <taxon>Rhodoreae</taxon>
        <taxon>Rhododendron</taxon>
    </lineage>
</organism>
<accession>A0A6A4M9S4</accession>
<gene>
    <name evidence="5" type="ORF">C3L33_04048</name>
</gene>
<dbReference type="PROSITE" id="PS51375">
    <property type="entry name" value="PPR"/>
    <property type="match status" value="6"/>
</dbReference>
<dbReference type="FunFam" id="1.25.40.10:FF:000452">
    <property type="entry name" value="pentatricopeptide repeat-containing protein At2g03880, mitochondrial"/>
    <property type="match status" value="1"/>
</dbReference>
<proteinExistence type="inferred from homology"/>
<dbReference type="Pfam" id="PF20431">
    <property type="entry name" value="E_motif"/>
    <property type="match status" value="1"/>
</dbReference>
<dbReference type="Pfam" id="PF13041">
    <property type="entry name" value="PPR_2"/>
    <property type="match status" value="4"/>
</dbReference>
<feature type="repeat" description="PPR" evidence="3">
    <location>
        <begin position="67"/>
        <end position="97"/>
    </location>
</feature>
<dbReference type="FunFam" id="1.25.40.10:FF:000353">
    <property type="entry name" value="Pentatricopeptide repeat-containing protein At4g39530"/>
    <property type="match status" value="1"/>
</dbReference>
<dbReference type="SUPFAM" id="SSF48452">
    <property type="entry name" value="TPR-like"/>
    <property type="match status" value="1"/>
</dbReference>
<feature type="non-terminal residue" evidence="5">
    <location>
        <position position="1"/>
    </location>
</feature>
<dbReference type="Gene3D" id="1.25.40.10">
    <property type="entry name" value="Tetratricopeptide repeat domain"/>
    <property type="match status" value="5"/>
</dbReference>
<evidence type="ECO:0000256" key="1">
    <source>
        <dbReference type="ARBA" id="ARBA00006643"/>
    </source>
</evidence>
<protein>
    <recommendedName>
        <fullName evidence="4">DYW domain-containing protein</fullName>
    </recommendedName>
</protein>
<dbReference type="FunFam" id="1.25.40.10:FF:000031">
    <property type="entry name" value="Pentatricopeptide repeat-containing protein mitochondrial"/>
    <property type="match status" value="1"/>
</dbReference>